<comment type="caution">
    <text evidence="6">The sequence shown here is derived from an EMBL/GenBank/DDBJ whole genome shotgun (WGS) entry which is preliminary data.</text>
</comment>
<evidence type="ECO:0000256" key="2">
    <source>
        <dbReference type="ARBA" id="ARBA00022664"/>
    </source>
</evidence>
<dbReference type="VEuPathDB" id="ToxoDB:cyc_08292"/>
<dbReference type="SUPFAM" id="SSF50978">
    <property type="entry name" value="WD40 repeat-like"/>
    <property type="match status" value="1"/>
</dbReference>
<keyword evidence="1 5" id="KW-0853">WD repeat</keyword>
<dbReference type="InterPro" id="IPR052234">
    <property type="entry name" value="U5_snRNP_Component"/>
</dbReference>
<sequence>MALVAGFRGAEDSAAITPAAKLESDNIERTSGLDAPTLRLTGHSALAYSPLVLLSASVVYNVYGECRSWLELKGHKNAILDLAWSDDGTRLYTASADESLAIWDVETGVRVKKLKGHLSIVNAVSVFGARTVSPVPVYGHAAAAAAAAEAMPGSAGTAGKVPALMEFAPAESEQATSTANKNANNGVKSHLFSTGSSSYSTKFLLASGGDDGTSRVWDLRTRKCVLKAQHHYQILSVALDGVGCRVFAGSLDNTIREYDLRGGMREASVLEGHQDSITGLDVHPEGTHLLSNGMDHSVRLWDIQPFLAGQKRQKAVLRGALHNFEKQLLRVHFSCDGCYAVAGSSDRNVCIWDLETIPPKEQGGDSTRNLVYRLPGHTGSVNDASLHPLEPIVASVSSDKTCLMGELS</sequence>
<dbReference type="PANTHER" id="PTHR44006">
    <property type="entry name" value="U5 SMALL NUCLEAR RIBONUCLEOPROTEIN 40 KDA PROTEIN"/>
    <property type="match status" value="1"/>
</dbReference>
<dbReference type="FunCoup" id="A0A1D3DA35">
    <property type="interactions" value="503"/>
</dbReference>
<evidence type="ECO:0000256" key="3">
    <source>
        <dbReference type="ARBA" id="ARBA00022737"/>
    </source>
</evidence>
<dbReference type="PROSITE" id="PS00678">
    <property type="entry name" value="WD_REPEATS_1"/>
    <property type="match status" value="3"/>
</dbReference>
<evidence type="ECO:0000256" key="4">
    <source>
        <dbReference type="ARBA" id="ARBA00023187"/>
    </source>
</evidence>
<dbReference type="VEuPathDB" id="ToxoDB:LOC34624053"/>
<keyword evidence="3" id="KW-0677">Repeat</keyword>
<feature type="repeat" description="WD" evidence="5">
    <location>
        <begin position="321"/>
        <end position="356"/>
    </location>
</feature>
<dbReference type="GO" id="GO:0071013">
    <property type="term" value="C:catalytic step 2 spliceosome"/>
    <property type="evidence" value="ECO:0007669"/>
    <property type="project" value="TreeGrafter"/>
</dbReference>
<evidence type="ECO:0000256" key="5">
    <source>
        <dbReference type="PROSITE-ProRule" id="PRU00221"/>
    </source>
</evidence>
<dbReference type="InterPro" id="IPR019775">
    <property type="entry name" value="WD40_repeat_CS"/>
</dbReference>
<dbReference type="GO" id="GO:0006397">
    <property type="term" value="P:mRNA processing"/>
    <property type="evidence" value="ECO:0007669"/>
    <property type="project" value="UniProtKB-KW"/>
</dbReference>
<dbReference type="InterPro" id="IPR015943">
    <property type="entry name" value="WD40/YVTN_repeat-like_dom_sf"/>
</dbReference>
<dbReference type="PANTHER" id="PTHR44006:SF1">
    <property type="entry name" value="U5 SMALL NUCLEAR RIBONUCLEOPROTEIN 40 KDA PROTEIN"/>
    <property type="match status" value="1"/>
</dbReference>
<dbReference type="PROSITE" id="PS50082">
    <property type="entry name" value="WD_REPEATS_2"/>
    <property type="match status" value="4"/>
</dbReference>
<dbReference type="PRINTS" id="PR00320">
    <property type="entry name" value="GPROTEINBRPT"/>
</dbReference>
<feature type="repeat" description="WD" evidence="5">
    <location>
        <begin position="204"/>
        <end position="227"/>
    </location>
</feature>
<keyword evidence="7" id="KW-1185">Reference proteome</keyword>
<dbReference type="InterPro" id="IPR036322">
    <property type="entry name" value="WD40_repeat_dom_sf"/>
</dbReference>
<evidence type="ECO:0000313" key="6">
    <source>
        <dbReference type="EMBL" id="OEH80311.1"/>
    </source>
</evidence>
<dbReference type="InterPro" id="IPR001680">
    <property type="entry name" value="WD40_rpt"/>
</dbReference>
<dbReference type="Proteomes" id="UP000095192">
    <property type="component" value="Unassembled WGS sequence"/>
</dbReference>
<name>A0A1D3DA35_9EIME</name>
<dbReference type="PROSITE" id="PS50294">
    <property type="entry name" value="WD_REPEATS_REGION"/>
    <property type="match status" value="2"/>
</dbReference>
<protein>
    <submittedName>
        <fullName evidence="6">U5 snrnp-specific protein</fullName>
    </submittedName>
</protein>
<accession>A0A1D3DA35</accession>
<dbReference type="InterPro" id="IPR020472">
    <property type="entry name" value="WD40_PAC1"/>
</dbReference>
<organism evidence="6 7">
    <name type="scientific">Cyclospora cayetanensis</name>
    <dbReference type="NCBI Taxonomy" id="88456"/>
    <lineage>
        <taxon>Eukaryota</taxon>
        <taxon>Sar</taxon>
        <taxon>Alveolata</taxon>
        <taxon>Apicomplexa</taxon>
        <taxon>Conoidasida</taxon>
        <taxon>Coccidia</taxon>
        <taxon>Eucoccidiorida</taxon>
        <taxon>Eimeriorina</taxon>
        <taxon>Eimeriidae</taxon>
        <taxon>Cyclospora</taxon>
    </lineage>
</organism>
<dbReference type="InParanoid" id="A0A1D3DA35"/>
<keyword evidence="4" id="KW-0508">mRNA splicing</keyword>
<proteinExistence type="predicted"/>
<dbReference type="GO" id="GO:0008380">
    <property type="term" value="P:RNA splicing"/>
    <property type="evidence" value="ECO:0007669"/>
    <property type="project" value="UniProtKB-KW"/>
</dbReference>
<keyword evidence="2" id="KW-0507">mRNA processing</keyword>
<dbReference type="Pfam" id="PF00400">
    <property type="entry name" value="WD40"/>
    <property type="match status" value="6"/>
</dbReference>
<dbReference type="CDD" id="cd00200">
    <property type="entry name" value="WD40"/>
    <property type="match status" value="1"/>
</dbReference>
<evidence type="ECO:0000313" key="7">
    <source>
        <dbReference type="Proteomes" id="UP000095192"/>
    </source>
</evidence>
<gene>
    <name evidence="6" type="ORF">cyc_08292</name>
</gene>
<feature type="repeat" description="WD" evidence="5">
    <location>
        <begin position="270"/>
        <end position="304"/>
    </location>
</feature>
<feature type="repeat" description="WD" evidence="5">
    <location>
        <begin position="72"/>
        <end position="113"/>
    </location>
</feature>
<dbReference type="AlphaFoldDB" id="A0A1D3DA35"/>
<reference evidence="6 7" key="1">
    <citation type="journal article" date="2016" name="BMC Genomics">
        <title>Comparative genomics reveals Cyclospora cayetanensis possesses coccidia-like metabolism and invasion components but unique surface antigens.</title>
        <authorList>
            <person name="Liu S."/>
            <person name="Wang L."/>
            <person name="Zheng H."/>
            <person name="Xu Z."/>
            <person name="Roellig D.M."/>
            <person name="Li N."/>
            <person name="Frace M.A."/>
            <person name="Tang K."/>
            <person name="Arrowood M.J."/>
            <person name="Moss D.M."/>
            <person name="Zhang L."/>
            <person name="Feng Y."/>
            <person name="Xiao L."/>
        </authorList>
    </citation>
    <scope>NUCLEOTIDE SEQUENCE [LARGE SCALE GENOMIC DNA]</scope>
    <source>
        <strain evidence="6 7">CHN_HEN01</strain>
    </source>
</reference>
<dbReference type="SMART" id="SM00320">
    <property type="entry name" value="WD40"/>
    <property type="match status" value="6"/>
</dbReference>
<evidence type="ECO:0000256" key="1">
    <source>
        <dbReference type="ARBA" id="ARBA00022574"/>
    </source>
</evidence>
<dbReference type="Gene3D" id="2.130.10.10">
    <property type="entry name" value="YVTN repeat-like/Quinoprotein amine dehydrogenase"/>
    <property type="match status" value="2"/>
</dbReference>
<dbReference type="GO" id="GO:0003723">
    <property type="term" value="F:RNA binding"/>
    <property type="evidence" value="ECO:0007669"/>
    <property type="project" value="TreeGrafter"/>
</dbReference>
<dbReference type="EMBL" id="JROU02000132">
    <property type="protein sequence ID" value="OEH80311.1"/>
    <property type="molecule type" value="Genomic_DNA"/>
</dbReference>